<proteinExistence type="predicted"/>
<keyword evidence="2" id="KW-1133">Transmembrane helix</keyword>
<feature type="transmembrane region" description="Helical" evidence="2">
    <location>
        <begin position="176"/>
        <end position="195"/>
    </location>
</feature>
<accession>A0A1E7XZ98</accession>
<keyword evidence="1" id="KW-0175">Coiled coil</keyword>
<evidence type="ECO:0000313" key="3">
    <source>
        <dbReference type="EMBL" id="OFA34301.1"/>
    </source>
</evidence>
<feature type="transmembrane region" description="Helical" evidence="2">
    <location>
        <begin position="148"/>
        <end position="170"/>
    </location>
</feature>
<evidence type="ECO:0008006" key="5">
    <source>
        <dbReference type="Google" id="ProtNLM"/>
    </source>
</evidence>
<dbReference type="AlphaFoldDB" id="A0A1E7XZ98"/>
<protein>
    <recommendedName>
        <fullName evidence="5">Glycine zipper family protein</fullName>
    </recommendedName>
</protein>
<keyword evidence="2" id="KW-0812">Transmembrane</keyword>
<evidence type="ECO:0000256" key="2">
    <source>
        <dbReference type="SAM" id="Phobius"/>
    </source>
</evidence>
<dbReference type="Proteomes" id="UP000175684">
    <property type="component" value="Unassembled WGS sequence"/>
</dbReference>
<reference evidence="3 4" key="1">
    <citation type="submission" date="2016-07" db="EMBL/GenBank/DDBJ databases">
        <title>Draft Genome Sequence of Bifidobacterium adolescentis strain Km 4.</title>
        <authorList>
            <person name="Danilenko V.N."/>
        </authorList>
    </citation>
    <scope>NUCLEOTIDE SEQUENCE [LARGE SCALE GENOMIC DNA]</scope>
    <source>
        <strain evidence="3 4">Km 4</strain>
    </source>
</reference>
<evidence type="ECO:0000256" key="1">
    <source>
        <dbReference type="SAM" id="Coils"/>
    </source>
</evidence>
<sequence length="286" mass="29696">MFNSKLRAKAVEDYNNAVERYENVADDLAKSTQALYDLRKIAIVHVKYVEQHINQLANTPKEFAVELHKINTEVTTFENKEDEIKEAEKQAKAAEGGSGAGATLSALGIAVATMGPTAAMGVATTFGVASTGTAISALSGAAANSAALAWLGGGALAAGGGGMSAGTAFLGLAGPVGWTIAGVAGAAAIGSGIYANHKNKETADKLLLERQNVEVLIRKFNVKNAEVAALTEATQTQIDGVQRANAAVTGADYSQFSHEEKMQAGLLVNMTLTLAQMINKELELDD</sequence>
<name>A0A1E7XZ98_BIFAD</name>
<dbReference type="EMBL" id="MAXD01000007">
    <property type="protein sequence ID" value="OFA34301.1"/>
    <property type="molecule type" value="Genomic_DNA"/>
</dbReference>
<gene>
    <name evidence="3" type="ORF">BBK15_07755</name>
</gene>
<evidence type="ECO:0000313" key="4">
    <source>
        <dbReference type="Proteomes" id="UP000175684"/>
    </source>
</evidence>
<comment type="caution">
    <text evidence="3">The sequence shown here is derived from an EMBL/GenBank/DDBJ whole genome shotgun (WGS) entry which is preliminary data.</text>
</comment>
<organism evidence="3 4">
    <name type="scientific">Bifidobacterium adolescentis</name>
    <dbReference type="NCBI Taxonomy" id="1680"/>
    <lineage>
        <taxon>Bacteria</taxon>
        <taxon>Bacillati</taxon>
        <taxon>Actinomycetota</taxon>
        <taxon>Actinomycetes</taxon>
        <taxon>Bifidobacteriales</taxon>
        <taxon>Bifidobacteriaceae</taxon>
        <taxon>Bifidobacterium</taxon>
    </lineage>
</organism>
<feature type="coiled-coil region" evidence="1">
    <location>
        <begin position="70"/>
        <end position="97"/>
    </location>
</feature>
<keyword evidence="2" id="KW-0472">Membrane</keyword>